<dbReference type="GO" id="GO:0055085">
    <property type="term" value="P:transmembrane transport"/>
    <property type="evidence" value="ECO:0007669"/>
    <property type="project" value="InterPro"/>
</dbReference>
<dbReference type="Proteomes" id="UP000198724">
    <property type="component" value="Unassembled WGS sequence"/>
</dbReference>
<accession>A0A1I2NZC9</accession>
<dbReference type="AlphaFoldDB" id="A0A1I2NZC9"/>
<protein>
    <submittedName>
        <fullName evidence="9">Membrane fusion protein, multidrug efflux system</fullName>
    </submittedName>
</protein>
<dbReference type="InterPro" id="IPR058792">
    <property type="entry name" value="Beta-barrel_RND_2"/>
</dbReference>
<dbReference type="OrthoDB" id="9811754at2"/>
<name>A0A1I2NZC9_9BACT</name>
<dbReference type="PANTHER" id="PTHR30386:SF26">
    <property type="entry name" value="TRANSPORT PROTEIN COMB"/>
    <property type="match status" value="1"/>
</dbReference>
<dbReference type="InterPro" id="IPR050739">
    <property type="entry name" value="MFP"/>
</dbReference>
<feature type="domain" description="CusB-like beta-barrel" evidence="8">
    <location>
        <begin position="249"/>
        <end position="287"/>
    </location>
</feature>
<feature type="domain" description="Multidrug resistance protein MdtA-like barrel-sandwich hybrid" evidence="7">
    <location>
        <begin position="48"/>
        <end position="243"/>
    </location>
</feature>
<evidence type="ECO:0000256" key="4">
    <source>
        <dbReference type="ARBA" id="ARBA00023136"/>
    </source>
</evidence>
<evidence type="ECO:0000256" key="5">
    <source>
        <dbReference type="SAM" id="Coils"/>
    </source>
</evidence>
<evidence type="ECO:0000313" key="10">
    <source>
        <dbReference type="Proteomes" id="UP000198724"/>
    </source>
</evidence>
<evidence type="ECO:0000259" key="8">
    <source>
        <dbReference type="Pfam" id="PF25954"/>
    </source>
</evidence>
<evidence type="ECO:0000256" key="3">
    <source>
        <dbReference type="ARBA" id="ARBA00022989"/>
    </source>
</evidence>
<keyword evidence="10" id="KW-1185">Reference proteome</keyword>
<evidence type="ECO:0000256" key="6">
    <source>
        <dbReference type="SAM" id="Phobius"/>
    </source>
</evidence>
<dbReference type="Gene3D" id="1.10.287.470">
    <property type="entry name" value="Helix hairpin bin"/>
    <property type="match status" value="1"/>
</dbReference>
<gene>
    <name evidence="9" type="ORF">SAMN05421739_101834</name>
</gene>
<sequence length="343" mass="38282">MRHKTKKLLYNIVVIALVVGGLVWVSSKFIHLGNVEYTDNAQVKQLIVPVNSRVPGFIKEVYFAEHQPVKKGDTLAIIEDSEFIHRLAQAEADYRNALAGKMVASSSVSTAQNNIAVSDASIAEVKALLKNAETDYKRYKNLLEQESVTQKEFDEVATRYESMKAKYEALTRQKQSMVLVKDEQHTRLEQNDAAIKLAEAALNLARLNLSYTVIVAPTDGYTGRKNIQVGQLIQPGQTIVDIVDNNEKWIVANYKETQTHRIQEGQEVELHVDALPDVTLKGVVKSISGATGSSFSIIPQDNSAGNFVKVEQRIPVRIEFAQESMDMLGRLRAGMNVECFVKY</sequence>
<dbReference type="Pfam" id="PF25954">
    <property type="entry name" value="Beta-barrel_RND_2"/>
    <property type="match status" value="1"/>
</dbReference>
<keyword evidence="4 6" id="KW-0472">Membrane</keyword>
<dbReference type="GO" id="GO:0016020">
    <property type="term" value="C:membrane"/>
    <property type="evidence" value="ECO:0007669"/>
    <property type="project" value="UniProtKB-SubCell"/>
</dbReference>
<keyword evidence="2 6" id="KW-0812">Transmembrane</keyword>
<comment type="subcellular location">
    <subcellularLocation>
        <location evidence="1">Membrane</location>
        <topology evidence="1">Single-pass membrane protein</topology>
    </subcellularLocation>
</comment>
<dbReference type="EMBL" id="FOOT01000001">
    <property type="protein sequence ID" value="SFG06836.1"/>
    <property type="molecule type" value="Genomic_DNA"/>
</dbReference>
<proteinExistence type="predicted"/>
<keyword evidence="3 6" id="KW-1133">Transmembrane helix</keyword>
<feature type="transmembrane region" description="Helical" evidence="6">
    <location>
        <begin position="7"/>
        <end position="25"/>
    </location>
</feature>
<feature type="coiled-coil region" evidence="5">
    <location>
        <begin position="122"/>
        <end position="173"/>
    </location>
</feature>
<keyword evidence="5" id="KW-0175">Coiled coil</keyword>
<evidence type="ECO:0000256" key="2">
    <source>
        <dbReference type="ARBA" id="ARBA00022692"/>
    </source>
</evidence>
<dbReference type="Gene3D" id="2.40.30.170">
    <property type="match status" value="1"/>
</dbReference>
<dbReference type="PANTHER" id="PTHR30386">
    <property type="entry name" value="MEMBRANE FUSION SUBUNIT OF EMRAB-TOLC MULTIDRUG EFFLUX PUMP"/>
    <property type="match status" value="1"/>
</dbReference>
<reference evidence="10" key="1">
    <citation type="submission" date="2016-10" db="EMBL/GenBank/DDBJ databases">
        <authorList>
            <person name="Varghese N."/>
            <person name="Submissions S."/>
        </authorList>
    </citation>
    <scope>NUCLEOTIDE SEQUENCE [LARGE SCALE GENOMIC DNA]</scope>
    <source>
        <strain evidence="10">LP51</strain>
    </source>
</reference>
<dbReference type="Gene3D" id="2.40.50.100">
    <property type="match status" value="1"/>
</dbReference>
<organism evidence="9 10">
    <name type="scientific">Pontibacter chinhatensis</name>
    <dbReference type="NCBI Taxonomy" id="1436961"/>
    <lineage>
        <taxon>Bacteria</taxon>
        <taxon>Pseudomonadati</taxon>
        <taxon>Bacteroidota</taxon>
        <taxon>Cytophagia</taxon>
        <taxon>Cytophagales</taxon>
        <taxon>Hymenobacteraceae</taxon>
        <taxon>Pontibacter</taxon>
    </lineage>
</organism>
<dbReference type="InterPro" id="IPR058625">
    <property type="entry name" value="MdtA-like_BSH"/>
</dbReference>
<evidence type="ECO:0000256" key="1">
    <source>
        <dbReference type="ARBA" id="ARBA00004167"/>
    </source>
</evidence>
<dbReference type="STRING" id="1436961.SAMN05421739_101834"/>
<evidence type="ECO:0000313" key="9">
    <source>
        <dbReference type="EMBL" id="SFG06836.1"/>
    </source>
</evidence>
<evidence type="ECO:0000259" key="7">
    <source>
        <dbReference type="Pfam" id="PF25917"/>
    </source>
</evidence>
<dbReference type="SUPFAM" id="SSF111369">
    <property type="entry name" value="HlyD-like secretion proteins"/>
    <property type="match status" value="2"/>
</dbReference>
<dbReference type="Pfam" id="PF25917">
    <property type="entry name" value="BSH_RND"/>
    <property type="match status" value="1"/>
</dbReference>
<dbReference type="RefSeq" id="WP_092099206.1">
    <property type="nucleotide sequence ID" value="NZ_FOOT01000001.1"/>
</dbReference>